<dbReference type="InterPro" id="IPR023780">
    <property type="entry name" value="Chromo_domain"/>
</dbReference>
<dbReference type="EMBL" id="LXQA010256461">
    <property type="protein sequence ID" value="MCI38482.1"/>
    <property type="molecule type" value="Genomic_DNA"/>
</dbReference>
<evidence type="ECO:0000259" key="1">
    <source>
        <dbReference type="Pfam" id="PF00385"/>
    </source>
</evidence>
<dbReference type="Proteomes" id="UP000265520">
    <property type="component" value="Unassembled WGS sequence"/>
</dbReference>
<evidence type="ECO:0000313" key="3">
    <source>
        <dbReference type="Proteomes" id="UP000265520"/>
    </source>
</evidence>
<proteinExistence type="predicted"/>
<dbReference type="SUPFAM" id="SSF54160">
    <property type="entry name" value="Chromo domain-like"/>
    <property type="match status" value="1"/>
</dbReference>
<dbReference type="AlphaFoldDB" id="A0A392RQK3"/>
<comment type="caution">
    <text evidence="2">The sequence shown here is derived from an EMBL/GenBank/DDBJ whole genome shotgun (WGS) entry which is preliminary data.</text>
</comment>
<protein>
    <submittedName>
        <fullName evidence="2">Mediator of RNA polymerase II transcription subunit 15A-like</fullName>
    </submittedName>
</protein>
<feature type="non-terminal residue" evidence="2">
    <location>
        <position position="1"/>
    </location>
</feature>
<dbReference type="InterPro" id="IPR016197">
    <property type="entry name" value="Chromo-like_dom_sf"/>
</dbReference>
<reference evidence="2 3" key="1">
    <citation type="journal article" date="2018" name="Front. Plant Sci.">
        <title>Red Clover (Trifolium pratense) and Zigzag Clover (T. medium) - A Picture of Genomic Similarities and Differences.</title>
        <authorList>
            <person name="Dluhosova J."/>
            <person name="Istvanek J."/>
            <person name="Nedelnik J."/>
            <person name="Repkova J."/>
        </authorList>
    </citation>
    <scope>NUCLEOTIDE SEQUENCE [LARGE SCALE GENOMIC DNA]</scope>
    <source>
        <strain evidence="3">cv. 10/8</strain>
        <tissue evidence="2">Leaf</tissue>
    </source>
</reference>
<feature type="domain" description="Chromo" evidence="1">
    <location>
        <begin position="25"/>
        <end position="70"/>
    </location>
</feature>
<keyword evidence="3" id="KW-1185">Reference proteome</keyword>
<organism evidence="2 3">
    <name type="scientific">Trifolium medium</name>
    <dbReference type="NCBI Taxonomy" id="97028"/>
    <lineage>
        <taxon>Eukaryota</taxon>
        <taxon>Viridiplantae</taxon>
        <taxon>Streptophyta</taxon>
        <taxon>Embryophyta</taxon>
        <taxon>Tracheophyta</taxon>
        <taxon>Spermatophyta</taxon>
        <taxon>Magnoliopsida</taxon>
        <taxon>eudicotyledons</taxon>
        <taxon>Gunneridae</taxon>
        <taxon>Pentapetalae</taxon>
        <taxon>rosids</taxon>
        <taxon>fabids</taxon>
        <taxon>Fabales</taxon>
        <taxon>Fabaceae</taxon>
        <taxon>Papilionoideae</taxon>
        <taxon>50 kb inversion clade</taxon>
        <taxon>NPAAA clade</taxon>
        <taxon>Hologalegina</taxon>
        <taxon>IRL clade</taxon>
        <taxon>Trifolieae</taxon>
        <taxon>Trifolium</taxon>
    </lineage>
</organism>
<evidence type="ECO:0000313" key="2">
    <source>
        <dbReference type="EMBL" id="MCI38482.1"/>
    </source>
</evidence>
<dbReference type="Pfam" id="PF00385">
    <property type="entry name" value="Chromo"/>
    <property type="match status" value="1"/>
</dbReference>
<sequence>KKAVGNYHEEEDLPELEGDSGVLIEPEAVLAKRIVQIQGEKVNQVLIHWKGQVMEEATWEDTIVIKSKFPNFCLEDKAMLNGGGIVRTPIQEVDPNESLIHHNIVGPKVWKVYSRRFKQAAKS</sequence>
<name>A0A392RQK3_9FABA</name>
<accession>A0A392RQK3</accession>